<dbReference type="Proteomes" id="UP000054632">
    <property type="component" value="Unassembled WGS sequence"/>
</dbReference>
<comment type="caution">
    <text evidence="2">The sequence shown here is derived from an EMBL/GenBank/DDBJ whole genome shotgun (WGS) entry which is preliminary data.</text>
</comment>
<dbReference type="AlphaFoldDB" id="A0A0V1DSQ3"/>
<keyword evidence="4" id="KW-1185">Reference proteome</keyword>
<dbReference type="EMBL" id="JYDT01001492">
    <property type="protein sequence ID" value="KRY64522.1"/>
    <property type="molecule type" value="Genomic_DNA"/>
</dbReference>
<reference evidence="3 4" key="1">
    <citation type="submission" date="2015-01" db="EMBL/GenBank/DDBJ databases">
        <title>Evolution of Trichinella species and genotypes.</title>
        <authorList>
            <person name="Korhonen P.K."/>
            <person name="Edoardo P."/>
            <person name="Giuseppe L.R."/>
            <person name="Gasser R.B."/>
        </authorList>
    </citation>
    <scope>NUCLEOTIDE SEQUENCE [LARGE SCALE GENOMIC DNA]</scope>
    <source>
        <strain evidence="1">ISS13</strain>
        <strain evidence="2">ISS470</strain>
    </source>
</reference>
<proteinExistence type="predicted"/>
<protein>
    <submittedName>
        <fullName evidence="2">Uncharacterized protein</fullName>
    </submittedName>
</protein>
<evidence type="ECO:0000313" key="2">
    <source>
        <dbReference type="EMBL" id="KRY64522.1"/>
    </source>
</evidence>
<name>A0A0V1DSQ3_TRIPS</name>
<accession>A0A0V1DSQ3</accession>
<gene>
    <name evidence="1" type="ORF">T4A_12265</name>
    <name evidence="2" type="ORF">T4D_10378</name>
</gene>
<organism evidence="2 4">
    <name type="scientific">Trichinella pseudospiralis</name>
    <name type="common">Parasitic roundworm</name>
    <dbReference type="NCBI Taxonomy" id="6337"/>
    <lineage>
        <taxon>Eukaryota</taxon>
        <taxon>Metazoa</taxon>
        <taxon>Ecdysozoa</taxon>
        <taxon>Nematoda</taxon>
        <taxon>Enoplea</taxon>
        <taxon>Dorylaimia</taxon>
        <taxon>Trichinellida</taxon>
        <taxon>Trichinellidae</taxon>
        <taxon>Trichinella</taxon>
    </lineage>
</organism>
<dbReference type="EMBL" id="JYDR01002145">
    <property type="protein sequence ID" value="KRY62540.1"/>
    <property type="molecule type" value="Genomic_DNA"/>
</dbReference>
<evidence type="ECO:0000313" key="1">
    <source>
        <dbReference type="EMBL" id="KRY62540.1"/>
    </source>
</evidence>
<dbReference type="Proteomes" id="UP000054995">
    <property type="component" value="Unassembled WGS sequence"/>
</dbReference>
<sequence>MPLCIRIRKCLSRGSQLSTSKYSIPYFAIV</sequence>
<evidence type="ECO:0000313" key="3">
    <source>
        <dbReference type="Proteomes" id="UP000054632"/>
    </source>
</evidence>
<evidence type="ECO:0000313" key="4">
    <source>
        <dbReference type="Proteomes" id="UP000054995"/>
    </source>
</evidence>